<gene>
    <name evidence="1" type="ORF">Naga_100011g55</name>
</gene>
<dbReference type="EMBL" id="AZIL01002191">
    <property type="protein sequence ID" value="EWM22495.1"/>
    <property type="molecule type" value="Genomic_DNA"/>
</dbReference>
<sequence>MHRPLEVETRTNYHHRPLERIGGGADVVTGEGLCALARQHASKLIILIVVALVIATLSTQHSMNGSDEGNFAGALDPGNGGSDAESIEAMSECLENIDFEDFGSFFGGVSRRDCAAFCTAMPNCRVWQHVATSGGSCNTRYSNHTGFVSMHAGVESCVQLSHKPPDMTKFLGVAHWQGCYFKSAKPFLLDGAEEAKRLGARILKVAFNFHEPWNDYPWNSPDWPQEAWRTWTPPPEDIAKHPYWKSLFQMDFDTFVLIVYSNVARSSPDPEDWKSWLDPWYWVFKEPTAEQLRDETAQFYALTEHLLTHYPGKTFVLQMWEGDWTLRQDLPVDQRFNVSASVPRALADRMVKWLAARQLGVTKARRAVGSKAGTAKVFHAAEVNLVWASAQELTRKGHGGRRQDMVTAVLPRVALDMISYSAYDSTLIPEASTGAFFESIRFIQRMHRRTPEAPEKCVYVGEFGVNTMSTDWDDSMEKIKNTVNVGAAAGLAFIVYWQMYDNALNPKGKEHFGVDLCDSRMVAKGPVYDQQYLEGFFLQHPDMEYLRPPASYWTKMLQGKLDET</sequence>
<name>W7T682_9STRA</name>
<evidence type="ECO:0000313" key="1">
    <source>
        <dbReference type="EMBL" id="EWM22495.1"/>
    </source>
</evidence>
<proteinExistence type="predicted"/>
<evidence type="ECO:0000313" key="2">
    <source>
        <dbReference type="Proteomes" id="UP000019335"/>
    </source>
</evidence>
<dbReference type="Proteomes" id="UP000019335">
    <property type="component" value="Unassembled WGS sequence"/>
</dbReference>
<protein>
    <submittedName>
        <fullName evidence="1">Uncharacterized protein</fullName>
    </submittedName>
</protein>
<keyword evidence="2" id="KW-1185">Reference proteome</keyword>
<accession>W7T682</accession>
<comment type="caution">
    <text evidence="1">The sequence shown here is derived from an EMBL/GenBank/DDBJ whole genome shotgun (WGS) entry which is preliminary data.</text>
</comment>
<reference evidence="1 2" key="1">
    <citation type="journal article" date="2014" name="Mol. Plant">
        <title>Chromosome Scale Genome Assembly and Transcriptome Profiling of Nannochloropsis gaditana in Nitrogen Depletion.</title>
        <authorList>
            <person name="Corteggiani Carpinelli E."/>
            <person name="Telatin A."/>
            <person name="Vitulo N."/>
            <person name="Forcato C."/>
            <person name="D'Angelo M."/>
            <person name="Schiavon R."/>
            <person name="Vezzi A."/>
            <person name="Giacometti G.M."/>
            <person name="Morosinotto T."/>
            <person name="Valle G."/>
        </authorList>
    </citation>
    <scope>NUCLEOTIDE SEQUENCE [LARGE SCALE GENOMIC DNA]</scope>
    <source>
        <strain evidence="1 2">B-31</strain>
    </source>
</reference>
<dbReference type="OrthoDB" id="445535at2759"/>
<organism evidence="1 2">
    <name type="scientific">Nannochloropsis gaditana</name>
    <dbReference type="NCBI Taxonomy" id="72520"/>
    <lineage>
        <taxon>Eukaryota</taxon>
        <taxon>Sar</taxon>
        <taxon>Stramenopiles</taxon>
        <taxon>Ochrophyta</taxon>
        <taxon>Eustigmatophyceae</taxon>
        <taxon>Eustigmatales</taxon>
        <taxon>Monodopsidaceae</taxon>
        <taxon>Nannochloropsis</taxon>
    </lineage>
</organism>
<dbReference type="AlphaFoldDB" id="W7T682"/>